<keyword evidence="8" id="KW-1185">Reference proteome</keyword>
<feature type="transmembrane region" description="Helical" evidence="6">
    <location>
        <begin position="313"/>
        <end position="332"/>
    </location>
</feature>
<gene>
    <name evidence="7" type="primary">entS_1</name>
    <name evidence="7" type="ORF">LMG7141_02194</name>
</gene>
<evidence type="ECO:0000256" key="6">
    <source>
        <dbReference type="SAM" id="Phobius"/>
    </source>
</evidence>
<keyword evidence="3 6" id="KW-0812">Transmembrane</keyword>
<feature type="transmembrane region" description="Helical" evidence="6">
    <location>
        <begin position="50"/>
        <end position="71"/>
    </location>
</feature>
<comment type="caution">
    <text evidence="7">The sequence shown here is derived from an EMBL/GenBank/DDBJ whole genome shotgun (WGS) entry which is preliminary data.</text>
</comment>
<dbReference type="Gene3D" id="1.20.1250.20">
    <property type="entry name" value="MFS general substrate transporter like domains"/>
    <property type="match status" value="1"/>
</dbReference>
<dbReference type="EMBL" id="CATYWO010000002">
    <property type="protein sequence ID" value="CAJ0789206.1"/>
    <property type="molecule type" value="Genomic_DNA"/>
</dbReference>
<dbReference type="CDD" id="cd06173">
    <property type="entry name" value="MFS_MefA_like"/>
    <property type="match status" value="1"/>
</dbReference>
<feature type="transmembrane region" description="Helical" evidence="6">
    <location>
        <begin position="287"/>
        <end position="307"/>
    </location>
</feature>
<accession>A0ABM9JCF5</accession>
<protein>
    <submittedName>
        <fullName evidence="7">Enterobactin exporter EntS</fullName>
    </submittedName>
</protein>
<keyword evidence="2" id="KW-1003">Cell membrane</keyword>
<dbReference type="SUPFAM" id="SSF103473">
    <property type="entry name" value="MFS general substrate transporter"/>
    <property type="match status" value="1"/>
</dbReference>
<feature type="transmembrane region" description="Helical" evidence="6">
    <location>
        <begin position="229"/>
        <end position="248"/>
    </location>
</feature>
<feature type="transmembrane region" description="Helical" evidence="6">
    <location>
        <begin position="173"/>
        <end position="193"/>
    </location>
</feature>
<dbReference type="InterPro" id="IPR036259">
    <property type="entry name" value="MFS_trans_sf"/>
</dbReference>
<keyword evidence="5 6" id="KW-0472">Membrane</keyword>
<evidence type="ECO:0000256" key="4">
    <source>
        <dbReference type="ARBA" id="ARBA00022989"/>
    </source>
</evidence>
<dbReference type="PANTHER" id="PTHR23513">
    <property type="entry name" value="INTEGRAL MEMBRANE EFFLUX PROTEIN-RELATED"/>
    <property type="match status" value="1"/>
</dbReference>
<proteinExistence type="predicted"/>
<dbReference type="Pfam" id="PF07690">
    <property type="entry name" value="MFS_1"/>
    <property type="match status" value="1"/>
</dbReference>
<dbReference type="RefSeq" id="WP_316657604.1">
    <property type="nucleotide sequence ID" value="NZ_CATYWO010000002.1"/>
</dbReference>
<feature type="transmembrane region" description="Helical" evidence="6">
    <location>
        <begin position="78"/>
        <end position="98"/>
    </location>
</feature>
<evidence type="ECO:0000256" key="5">
    <source>
        <dbReference type="ARBA" id="ARBA00023136"/>
    </source>
</evidence>
<evidence type="ECO:0000313" key="8">
    <source>
        <dbReference type="Proteomes" id="UP001189616"/>
    </source>
</evidence>
<dbReference type="InterPro" id="IPR011701">
    <property type="entry name" value="MFS"/>
</dbReference>
<evidence type="ECO:0000256" key="1">
    <source>
        <dbReference type="ARBA" id="ARBA00004651"/>
    </source>
</evidence>
<evidence type="ECO:0000313" key="7">
    <source>
        <dbReference type="EMBL" id="CAJ0789206.1"/>
    </source>
</evidence>
<sequence>MSASLTGPLPAGFNRLAASNLAAQSAEQIALAAMPMVAVLALHADASTASWLQVALTLPFALFAIPIGMLADRWSKRTLMAAAEAVRAAALCAVAALLMTGHLSLVTLGALGFVGVCGTVVFSVAAPALVPSLVAAHMLARANGRIELARTVAFACGPAIGGALIGWTGATVAFLLAAALSAVAAALLAGVAAPMPACGRAAHPLRDIAEGARFVFGHPLLRPVFATQFLFTTAIFMVFAIFVPYAAYRLHLSAQAIGLTLAMYGAGMVIGALLAARILARCRFGHVVATGPVCGLAGGMLLAATLWRPWPVLAQAGFFLLGCGPILWVVSTTTLRQTVTPPALLARVSAVNVMSYGARPVGAALAAWVAARAGVGACLLVALAGFALQLYWIVQSPAVRLLHQPRADKASATLEPV</sequence>
<organism evidence="7 8">
    <name type="scientific">Ralstonia condita</name>
    <dbReference type="NCBI Taxonomy" id="3058600"/>
    <lineage>
        <taxon>Bacteria</taxon>
        <taxon>Pseudomonadati</taxon>
        <taxon>Pseudomonadota</taxon>
        <taxon>Betaproteobacteria</taxon>
        <taxon>Burkholderiales</taxon>
        <taxon>Burkholderiaceae</taxon>
        <taxon>Ralstonia</taxon>
    </lineage>
</organism>
<evidence type="ECO:0000256" key="3">
    <source>
        <dbReference type="ARBA" id="ARBA00022692"/>
    </source>
</evidence>
<name>A0ABM9JCF5_9RALS</name>
<feature type="transmembrane region" description="Helical" evidence="6">
    <location>
        <begin position="254"/>
        <end position="275"/>
    </location>
</feature>
<dbReference type="PANTHER" id="PTHR23513:SF6">
    <property type="entry name" value="MAJOR FACILITATOR SUPERFAMILY ASSOCIATED DOMAIN-CONTAINING PROTEIN"/>
    <property type="match status" value="1"/>
</dbReference>
<comment type="subcellular location">
    <subcellularLocation>
        <location evidence="1">Cell membrane</location>
        <topology evidence="1">Multi-pass membrane protein</topology>
    </subcellularLocation>
</comment>
<feature type="transmembrane region" description="Helical" evidence="6">
    <location>
        <begin position="148"/>
        <end position="167"/>
    </location>
</feature>
<keyword evidence="4 6" id="KW-1133">Transmembrane helix</keyword>
<evidence type="ECO:0000256" key="2">
    <source>
        <dbReference type="ARBA" id="ARBA00022475"/>
    </source>
</evidence>
<feature type="transmembrane region" description="Helical" evidence="6">
    <location>
        <begin position="374"/>
        <end position="394"/>
    </location>
</feature>
<dbReference type="Proteomes" id="UP001189616">
    <property type="component" value="Unassembled WGS sequence"/>
</dbReference>
<reference evidence="7 8" key="1">
    <citation type="submission" date="2023-07" db="EMBL/GenBank/DDBJ databases">
        <authorList>
            <person name="Peeters C."/>
        </authorList>
    </citation>
    <scope>NUCLEOTIDE SEQUENCE [LARGE SCALE GENOMIC DNA]</scope>
    <source>
        <strain evidence="7 8">LMG 7141</strain>
    </source>
</reference>
<feature type="transmembrane region" description="Helical" evidence="6">
    <location>
        <begin position="110"/>
        <end position="136"/>
    </location>
</feature>